<evidence type="ECO:0000256" key="3">
    <source>
        <dbReference type="ARBA" id="ARBA00022692"/>
    </source>
</evidence>
<accession>A0AAV4ZVU1</accession>
<evidence type="ECO:0000313" key="8">
    <source>
        <dbReference type="Proteomes" id="UP001055247"/>
    </source>
</evidence>
<evidence type="ECO:0000256" key="6">
    <source>
        <dbReference type="SAM" id="Phobius"/>
    </source>
</evidence>
<reference evidence="7" key="1">
    <citation type="journal article" date="2016" name="Front. Microbiol.">
        <title>Genome Sequence of the Piezophilic, Mesophilic Sulfate-Reducing Bacterium Desulfovibrio indicus J2T.</title>
        <authorList>
            <person name="Cao J."/>
            <person name="Maignien L."/>
            <person name="Shao Z."/>
            <person name="Alain K."/>
            <person name="Jebbar M."/>
        </authorList>
    </citation>
    <scope>NUCLEOTIDE SEQUENCE</scope>
    <source>
        <strain evidence="7">DSM 16372</strain>
    </source>
</reference>
<feature type="transmembrane region" description="Helical" evidence="6">
    <location>
        <begin position="63"/>
        <end position="84"/>
    </location>
</feature>
<feature type="transmembrane region" description="Helical" evidence="6">
    <location>
        <begin position="6"/>
        <end position="25"/>
    </location>
</feature>
<dbReference type="AlphaFoldDB" id="A0AAV4ZVU1"/>
<dbReference type="Pfam" id="PF04066">
    <property type="entry name" value="MrpF_PhaF"/>
    <property type="match status" value="1"/>
</dbReference>
<proteinExistence type="predicted"/>
<evidence type="ECO:0008006" key="9">
    <source>
        <dbReference type="Google" id="ProtNLM"/>
    </source>
</evidence>
<dbReference type="RefSeq" id="WP_066920084.1">
    <property type="nucleotide sequence ID" value="NZ_BPQO01000037.1"/>
</dbReference>
<dbReference type="GO" id="GO:0015075">
    <property type="term" value="F:monoatomic ion transmembrane transporter activity"/>
    <property type="evidence" value="ECO:0007669"/>
    <property type="project" value="InterPro"/>
</dbReference>
<evidence type="ECO:0000256" key="2">
    <source>
        <dbReference type="ARBA" id="ARBA00022475"/>
    </source>
</evidence>
<evidence type="ECO:0000313" key="7">
    <source>
        <dbReference type="EMBL" id="GJD92140.1"/>
    </source>
</evidence>
<evidence type="ECO:0000256" key="1">
    <source>
        <dbReference type="ARBA" id="ARBA00004651"/>
    </source>
</evidence>
<organism evidence="7 8">
    <name type="scientific">Methylobacterium hispanicum</name>
    <dbReference type="NCBI Taxonomy" id="270350"/>
    <lineage>
        <taxon>Bacteria</taxon>
        <taxon>Pseudomonadati</taxon>
        <taxon>Pseudomonadota</taxon>
        <taxon>Alphaproteobacteria</taxon>
        <taxon>Hyphomicrobiales</taxon>
        <taxon>Methylobacteriaceae</taxon>
        <taxon>Methylobacterium</taxon>
    </lineage>
</organism>
<dbReference type="EMBL" id="BPQO01000037">
    <property type="protein sequence ID" value="GJD92140.1"/>
    <property type="molecule type" value="Genomic_DNA"/>
</dbReference>
<keyword evidence="5 6" id="KW-0472">Membrane</keyword>
<comment type="caution">
    <text evidence="7">The sequence shown here is derived from an EMBL/GenBank/DDBJ whole genome shotgun (WGS) entry which is preliminary data.</text>
</comment>
<evidence type="ECO:0000256" key="4">
    <source>
        <dbReference type="ARBA" id="ARBA00022989"/>
    </source>
</evidence>
<keyword evidence="8" id="KW-1185">Reference proteome</keyword>
<name>A0AAV4ZVU1_9HYPH</name>
<evidence type="ECO:0000256" key="5">
    <source>
        <dbReference type="ARBA" id="ARBA00023136"/>
    </source>
</evidence>
<dbReference type="InterPro" id="IPR007208">
    <property type="entry name" value="MrpF/PhaF-like"/>
</dbReference>
<keyword evidence="3 6" id="KW-0812">Transmembrane</keyword>
<reference evidence="7" key="2">
    <citation type="submission" date="2021-08" db="EMBL/GenBank/DDBJ databases">
        <authorList>
            <person name="Tani A."/>
            <person name="Ola A."/>
            <person name="Ogura Y."/>
            <person name="Katsura K."/>
            <person name="Hayashi T."/>
        </authorList>
    </citation>
    <scope>NUCLEOTIDE SEQUENCE</scope>
    <source>
        <strain evidence="7">DSM 16372</strain>
    </source>
</reference>
<gene>
    <name evidence="7" type="ORF">BHAOGJBA_5693</name>
</gene>
<keyword evidence="4 6" id="KW-1133">Transmembrane helix</keyword>
<dbReference type="Proteomes" id="UP001055247">
    <property type="component" value="Unassembled WGS sequence"/>
</dbReference>
<protein>
    <recommendedName>
        <fullName evidence="9">Multiple resistance and pH regulation protein F</fullName>
    </recommendedName>
</protein>
<keyword evidence="2" id="KW-1003">Cell membrane</keyword>
<sequence length="88" mass="9290">MTAAPLLPWTLATLALLPALGLALVAGCRGRIGQRFAAVQLAGSLCVILLLCLSFATDQPSTIDLALTLTVLTLPGTLLFVVFLERWL</sequence>
<feature type="transmembrane region" description="Helical" evidence="6">
    <location>
        <begin position="37"/>
        <end position="57"/>
    </location>
</feature>
<comment type="subcellular location">
    <subcellularLocation>
        <location evidence="1">Cell membrane</location>
        <topology evidence="1">Multi-pass membrane protein</topology>
    </subcellularLocation>
</comment>
<dbReference type="GO" id="GO:0005886">
    <property type="term" value="C:plasma membrane"/>
    <property type="evidence" value="ECO:0007669"/>
    <property type="project" value="UniProtKB-SubCell"/>
</dbReference>